<comment type="caution">
    <text evidence="1">The sequence shown here is derived from an EMBL/GenBank/DDBJ whole genome shotgun (WGS) entry which is preliminary data.</text>
</comment>
<reference evidence="1" key="2">
    <citation type="submission" date="2021-10" db="EMBL/GenBank/DDBJ databases">
        <title>Phylogenomics reveals ancestral predisposition of the termite-cultivated fungus Termitomyces towards a domesticated lifestyle.</title>
        <authorList>
            <person name="Auxier B."/>
            <person name="Grum-Grzhimaylo A."/>
            <person name="Cardenas M.E."/>
            <person name="Lodge J.D."/>
            <person name="Laessoe T."/>
            <person name="Pedersen O."/>
            <person name="Smith M.E."/>
            <person name="Kuyper T.W."/>
            <person name="Franco-Molano E.A."/>
            <person name="Baroni T.J."/>
            <person name="Aanen D.K."/>
        </authorList>
    </citation>
    <scope>NUCLEOTIDE SEQUENCE</scope>
    <source>
        <strain evidence="1">D49</strain>
    </source>
</reference>
<dbReference type="EMBL" id="JABCKI010000470">
    <property type="protein sequence ID" value="KAG5650369.1"/>
    <property type="molecule type" value="Genomic_DNA"/>
</dbReference>
<protein>
    <submittedName>
        <fullName evidence="1">Uncharacterized protein</fullName>
    </submittedName>
</protein>
<gene>
    <name evidence="1" type="ORF">H0H81_012484</name>
</gene>
<evidence type="ECO:0000313" key="2">
    <source>
        <dbReference type="Proteomes" id="UP000717328"/>
    </source>
</evidence>
<sequence length="177" mass="18962">MQDLQLNGLVVSAHQRKAGAKQHAASLQPLVPVPTHDVDTLDCEAQLPFPSDSGTLGSHASDMWKSAFFSASSPRTKGCLLVCWAWALCRQAEADSVVKPVEQEDLDVRIILEVQHGTVLIQGVRDDNKVHDGLVEDCVPLATEALNASGKAIKVLEILCGQLCSGTYAPHPKGDDT</sequence>
<reference evidence="1" key="1">
    <citation type="submission" date="2021-02" db="EMBL/GenBank/DDBJ databases">
        <authorList>
            <person name="Nieuwenhuis M."/>
            <person name="Van De Peppel L.J.J."/>
        </authorList>
    </citation>
    <scope>NUCLEOTIDE SEQUENCE</scope>
    <source>
        <strain evidence="1">D49</strain>
    </source>
</reference>
<dbReference type="Proteomes" id="UP000717328">
    <property type="component" value="Unassembled WGS sequence"/>
</dbReference>
<organism evidence="1 2">
    <name type="scientific">Sphagnurus paluster</name>
    <dbReference type="NCBI Taxonomy" id="117069"/>
    <lineage>
        <taxon>Eukaryota</taxon>
        <taxon>Fungi</taxon>
        <taxon>Dikarya</taxon>
        <taxon>Basidiomycota</taxon>
        <taxon>Agaricomycotina</taxon>
        <taxon>Agaricomycetes</taxon>
        <taxon>Agaricomycetidae</taxon>
        <taxon>Agaricales</taxon>
        <taxon>Tricholomatineae</taxon>
        <taxon>Lyophyllaceae</taxon>
        <taxon>Sphagnurus</taxon>
    </lineage>
</organism>
<proteinExistence type="predicted"/>
<keyword evidence="2" id="KW-1185">Reference proteome</keyword>
<dbReference type="AlphaFoldDB" id="A0A9P7KI06"/>
<accession>A0A9P7KI06</accession>
<name>A0A9P7KI06_9AGAR</name>
<evidence type="ECO:0000313" key="1">
    <source>
        <dbReference type="EMBL" id="KAG5650369.1"/>
    </source>
</evidence>